<protein>
    <recommendedName>
        <fullName evidence="3">NIF system FeS cluster assembly NifU N-terminal domain-containing protein</fullName>
    </recommendedName>
</protein>
<evidence type="ECO:0000313" key="2">
    <source>
        <dbReference type="Proteomes" id="UP000630660"/>
    </source>
</evidence>
<organism evidence="1 2">
    <name type="scientific">candidate division WOR-3 bacterium</name>
    <dbReference type="NCBI Taxonomy" id="2052148"/>
    <lineage>
        <taxon>Bacteria</taxon>
        <taxon>Bacteria division WOR-3</taxon>
    </lineage>
</organism>
<accession>A0A9D5K8T3</accession>
<proteinExistence type="predicted"/>
<comment type="caution">
    <text evidence="1">The sequence shown here is derived from an EMBL/GenBank/DDBJ whole genome shotgun (WGS) entry which is preliminary data.</text>
</comment>
<gene>
    <name evidence="1" type="ORF">GF359_00870</name>
</gene>
<evidence type="ECO:0008006" key="3">
    <source>
        <dbReference type="Google" id="ProtNLM"/>
    </source>
</evidence>
<dbReference type="Proteomes" id="UP000630660">
    <property type="component" value="Unassembled WGS sequence"/>
</dbReference>
<dbReference type="SUPFAM" id="SSF82649">
    <property type="entry name" value="SufE/NifU"/>
    <property type="match status" value="1"/>
</dbReference>
<reference evidence="1" key="1">
    <citation type="submission" date="2019-11" db="EMBL/GenBank/DDBJ databases">
        <title>Microbial mats filling the niche in hypersaline microbial mats.</title>
        <authorList>
            <person name="Wong H.L."/>
            <person name="Macleod F.I."/>
            <person name="White R.A. III"/>
            <person name="Burns B.P."/>
        </authorList>
    </citation>
    <scope>NUCLEOTIDE SEQUENCE</scope>
    <source>
        <strain evidence="1">Bin_327</strain>
    </source>
</reference>
<sequence>MSEEPLIISYFKRLFANPKDTRMGRIEGAEVEIKGELCPRKGKKDQVFLYGKIADDKLKDIKFMCALCDPHMFVAADILCILAVGKDKDEVSALGKVNFEELLGGQSPEGYEHFERARELLVLGMLGRKKIT</sequence>
<dbReference type="EMBL" id="WJKJ01000024">
    <property type="protein sequence ID" value="MBD3363745.1"/>
    <property type="molecule type" value="Genomic_DNA"/>
</dbReference>
<name>A0A9D5K8T3_UNCW3</name>
<evidence type="ECO:0000313" key="1">
    <source>
        <dbReference type="EMBL" id="MBD3363745.1"/>
    </source>
</evidence>
<dbReference type="Gene3D" id="3.90.1010.10">
    <property type="match status" value="1"/>
</dbReference>
<dbReference type="AlphaFoldDB" id="A0A9D5K8T3"/>